<dbReference type="InterPro" id="IPR002178">
    <property type="entry name" value="PTS_EIIA_type-2_dom"/>
</dbReference>
<organism evidence="2 3">
    <name type="scientific">Candidatus Venteria ishoeyi</name>
    <dbReference type="NCBI Taxonomy" id="1899563"/>
    <lineage>
        <taxon>Bacteria</taxon>
        <taxon>Pseudomonadati</taxon>
        <taxon>Pseudomonadota</taxon>
        <taxon>Gammaproteobacteria</taxon>
        <taxon>Thiotrichales</taxon>
        <taxon>Thiotrichaceae</taxon>
        <taxon>Venteria</taxon>
    </lineage>
</organism>
<keyword evidence="3" id="KW-1185">Reference proteome</keyword>
<keyword evidence="2" id="KW-0808">Transferase</keyword>
<dbReference type="OrthoDB" id="95460at2"/>
<dbReference type="InterPro" id="IPR051541">
    <property type="entry name" value="PTS_SugarTrans_NitroReg"/>
</dbReference>
<evidence type="ECO:0000259" key="1">
    <source>
        <dbReference type="PROSITE" id="PS51094"/>
    </source>
</evidence>
<dbReference type="Gene3D" id="3.40.930.10">
    <property type="entry name" value="Mannitol-specific EII, Chain A"/>
    <property type="match status" value="1"/>
</dbReference>
<dbReference type="EMBL" id="FMSV02000503">
    <property type="protein sequence ID" value="SEH06741.1"/>
    <property type="molecule type" value="Genomic_DNA"/>
</dbReference>
<dbReference type="Proteomes" id="UP000236724">
    <property type="component" value="Unassembled WGS sequence"/>
</dbReference>
<dbReference type="InterPro" id="IPR016152">
    <property type="entry name" value="PTrfase/Anion_transptr"/>
</dbReference>
<dbReference type="EC" id="2.7.1.-" evidence="2"/>
<gene>
    <name evidence="2" type="primary">ptsN</name>
    <name evidence="2" type="ORF">MBHS_02607</name>
</gene>
<protein>
    <submittedName>
        <fullName evidence="2">Nitrogen regulatory protein</fullName>
        <ecNumber evidence="2">2.7.1.-</ecNumber>
    </submittedName>
</protein>
<dbReference type="PANTHER" id="PTHR47738">
    <property type="entry name" value="PTS SYSTEM FRUCTOSE-LIKE EIIA COMPONENT-RELATED"/>
    <property type="match status" value="1"/>
</dbReference>
<dbReference type="RefSeq" id="WP_103920485.1">
    <property type="nucleotide sequence ID" value="NZ_FMSV02000503.1"/>
</dbReference>
<reference evidence="2 3" key="1">
    <citation type="submission" date="2016-10" db="EMBL/GenBank/DDBJ databases">
        <authorList>
            <person name="de Groot N.N."/>
        </authorList>
    </citation>
    <scope>NUCLEOTIDE SEQUENCE [LARGE SCALE GENOMIC DNA]</scope>
    <source>
        <strain evidence="2">MBHS1</strain>
    </source>
</reference>
<dbReference type="GO" id="GO:0016740">
    <property type="term" value="F:transferase activity"/>
    <property type="evidence" value="ECO:0007669"/>
    <property type="project" value="UniProtKB-KW"/>
</dbReference>
<dbReference type="AlphaFoldDB" id="A0A1H6FBI5"/>
<evidence type="ECO:0000313" key="2">
    <source>
        <dbReference type="EMBL" id="SEH06741.1"/>
    </source>
</evidence>
<dbReference type="SUPFAM" id="SSF55804">
    <property type="entry name" value="Phoshotransferase/anion transport protein"/>
    <property type="match status" value="1"/>
</dbReference>
<proteinExistence type="predicted"/>
<dbReference type="Pfam" id="PF00359">
    <property type="entry name" value="PTS_EIIA_2"/>
    <property type="match status" value="1"/>
</dbReference>
<dbReference type="GO" id="GO:0030295">
    <property type="term" value="F:protein kinase activator activity"/>
    <property type="evidence" value="ECO:0007669"/>
    <property type="project" value="TreeGrafter"/>
</dbReference>
<feature type="domain" description="PTS EIIA type-2" evidence="1">
    <location>
        <begin position="5"/>
        <end position="153"/>
    </location>
</feature>
<dbReference type="PROSITE" id="PS00372">
    <property type="entry name" value="PTS_EIIA_TYPE_2_HIS"/>
    <property type="match status" value="1"/>
</dbReference>
<dbReference type="PANTHER" id="PTHR47738:SF1">
    <property type="entry name" value="NITROGEN REGULATORY PROTEIN"/>
    <property type="match status" value="1"/>
</dbReference>
<accession>A0A1H6FBI5</accession>
<dbReference type="PROSITE" id="PS51094">
    <property type="entry name" value="PTS_EIIA_TYPE_2"/>
    <property type="match status" value="1"/>
</dbReference>
<name>A0A1H6FBI5_9GAMM</name>
<evidence type="ECO:0000313" key="3">
    <source>
        <dbReference type="Proteomes" id="UP000236724"/>
    </source>
</evidence>
<dbReference type="CDD" id="cd00211">
    <property type="entry name" value="PTS_IIA_fru"/>
    <property type="match status" value="1"/>
</dbReference>
<sequence>MQISSILTPGRMAHCPQVGSKRRIFEKLADLLAQDQPLLEQEEIYNRLLERERLGSTGLGKGIAIPHARISELTHTSGAFIQLQQGVDFNALDEEPVDIVFALLVPDLTEAEQAGHLQTLANLVAMLSDQRLCQQLRKPELELSEKYRLMEQWHKSTAVNT</sequence>